<dbReference type="Proteomes" id="UP000235748">
    <property type="component" value="Unassembled WGS sequence"/>
</dbReference>
<evidence type="ECO:0000256" key="4">
    <source>
        <dbReference type="SAM" id="MobiDB-lite"/>
    </source>
</evidence>
<accession>A0A2N6QLI0</accession>
<feature type="domain" description="LysM" evidence="7">
    <location>
        <begin position="27"/>
        <end position="70"/>
    </location>
</feature>
<evidence type="ECO:0000256" key="2">
    <source>
        <dbReference type="ARBA" id="ARBA00022801"/>
    </source>
</evidence>
<dbReference type="InterPro" id="IPR036779">
    <property type="entry name" value="LysM_dom_sf"/>
</dbReference>
<comment type="caution">
    <text evidence="8">The sequence shown here is derived from an EMBL/GenBank/DDBJ whole genome shotgun (WGS) entry which is preliminary data.</text>
</comment>
<feature type="domain" description="LysM" evidence="7">
    <location>
        <begin position="74"/>
        <end position="117"/>
    </location>
</feature>
<dbReference type="InterPro" id="IPR007921">
    <property type="entry name" value="CHAP_dom"/>
</dbReference>
<dbReference type="EMBL" id="PNGG01000001">
    <property type="protein sequence ID" value="PMC20550.1"/>
    <property type="molecule type" value="Genomic_DNA"/>
</dbReference>
<dbReference type="SUPFAM" id="SSF54001">
    <property type="entry name" value="Cysteine proteinases"/>
    <property type="match status" value="1"/>
</dbReference>
<feature type="compositionally biased region" description="Polar residues" evidence="4">
    <location>
        <begin position="185"/>
        <end position="210"/>
    </location>
</feature>
<evidence type="ECO:0000313" key="9">
    <source>
        <dbReference type="Proteomes" id="UP000235748"/>
    </source>
</evidence>
<proteinExistence type="predicted"/>
<keyword evidence="2" id="KW-0378">Hydrolase</keyword>
<evidence type="ECO:0000256" key="1">
    <source>
        <dbReference type="ARBA" id="ARBA00022729"/>
    </source>
</evidence>
<evidence type="ECO:0000259" key="7">
    <source>
        <dbReference type="PROSITE" id="PS51782"/>
    </source>
</evidence>
<dbReference type="RefSeq" id="WP_070503164.1">
    <property type="nucleotide sequence ID" value="NZ_JALCYA010000002.1"/>
</dbReference>
<dbReference type="InterPro" id="IPR018392">
    <property type="entry name" value="LysM"/>
</dbReference>
<feature type="chain" id="PRO_5014646329" evidence="5">
    <location>
        <begin position="26"/>
        <end position="330"/>
    </location>
</feature>
<gene>
    <name evidence="8" type="ORF">CJ235_02430</name>
</gene>
<evidence type="ECO:0000313" key="8">
    <source>
        <dbReference type="EMBL" id="PMC20550.1"/>
    </source>
</evidence>
<evidence type="ECO:0000256" key="3">
    <source>
        <dbReference type="ARBA" id="ARBA00023316"/>
    </source>
</evidence>
<dbReference type="InterPro" id="IPR009148">
    <property type="entry name" value="PcsB-like"/>
</dbReference>
<protein>
    <submittedName>
        <fullName evidence="8">LysM peptidoglycan-binding domain-containing protein</fullName>
    </submittedName>
</protein>
<feature type="region of interest" description="Disordered" evidence="4">
    <location>
        <begin position="157"/>
        <end position="214"/>
    </location>
</feature>
<dbReference type="Gene3D" id="3.90.1720.10">
    <property type="entry name" value="endopeptidase domain like (from Nostoc punctiforme)"/>
    <property type="match status" value="1"/>
</dbReference>
<dbReference type="Pfam" id="PF05257">
    <property type="entry name" value="CHAP"/>
    <property type="match status" value="1"/>
</dbReference>
<feature type="compositionally biased region" description="Low complexity" evidence="4">
    <location>
        <begin position="157"/>
        <end position="184"/>
    </location>
</feature>
<feature type="domain" description="Peptidase C51" evidence="6">
    <location>
        <begin position="208"/>
        <end position="330"/>
    </location>
</feature>
<dbReference type="SUPFAM" id="SSF54106">
    <property type="entry name" value="LysM domain"/>
    <property type="match status" value="2"/>
</dbReference>
<dbReference type="PRINTS" id="PR01852">
    <property type="entry name" value="SIBAPROTEIN"/>
</dbReference>
<dbReference type="PROSITE" id="PS50911">
    <property type="entry name" value="CHAP"/>
    <property type="match status" value="1"/>
</dbReference>
<dbReference type="STRING" id="170573.GCA_001076995_01983"/>
<reference evidence="8 9" key="1">
    <citation type="submission" date="2017-09" db="EMBL/GenBank/DDBJ databases">
        <title>Bacterial strain isolated from the female urinary microbiota.</title>
        <authorList>
            <person name="Thomas-White K."/>
            <person name="Kumar N."/>
            <person name="Forster S."/>
            <person name="Putonti C."/>
            <person name="Lawley T."/>
            <person name="Wolfe A.J."/>
        </authorList>
    </citation>
    <scope>NUCLEOTIDE SEQUENCE [LARGE SCALE GENOMIC DNA]</scope>
    <source>
        <strain evidence="8 9">UMB0834</strain>
    </source>
</reference>
<dbReference type="InterPro" id="IPR038765">
    <property type="entry name" value="Papain-like_cys_pep_sf"/>
</dbReference>
<dbReference type="GO" id="GO:0071555">
    <property type="term" value="P:cell wall organization"/>
    <property type="evidence" value="ECO:0007669"/>
    <property type="project" value="UniProtKB-KW"/>
</dbReference>
<dbReference type="Gene3D" id="3.10.350.10">
    <property type="entry name" value="LysM domain"/>
    <property type="match status" value="2"/>
</dbReference>
<evidence type="ECO:0000256" key="5">
    <source>
        <dbReference type="SAM" id="SignalP"/>
    </source>
</evidence>
<dbReference type="GO" id="GO:0016787">
    <property type="term" value="F:hydrolase activity"/>
    <property type="evidence" value="ECO:0007669"/>
    <property type="project" value="UniProtKB-KW"/>
</dbReference>
<evidence type="ECO:0000259" key="6">
    <source>
        <dbReference type="PROSITE" id="PS50911"/>
    </source>
</evidence>
<feature type="signal peptide" evidence="5">
    <location>
        <begin position="1"/>
        <end position="25"/>
    </location>
</feature>
<dbReference type="Pfam" id="PF01476">
    <property type="entry name" value="LysM"/>
    <property type="match status" value="2"/>
</dbReference>
<organism evidence="8 9">
    <name type="scientific">Staphylococcus pettenkoferi</name>
    <dbReference type="NCBI Taxonomy" id="170573"/>
    <lineage>
        <taxon>Bacteria</taxon>
        <taxon>Bacillati</taxon>
        <taxon>Bacillota</taxon>
        <taxon>Bacilli</taxon>
        <taxon>Bacillales</taxon>
        <taxon>Staphylococcaceae</taxon>
        <taxon>Staphylococcus</taxon>
    </lineage>
</organism>
<dbReference type="AlphaFoldDB" id="A0A2N6QLI0"/>
<dbReference type="SMART" id="SM00257">
    <property type="entry name" value="LysM"/>
    <property type="match status" value="2"/>
</dbReference>
<dbReference type="PROSITE" id="PS51782">
    <property type="entry name" value="LYSM"/>
    <property type="match status" value="2"/>
</dbReference>
<keyword evidence="3" id="KW-0961">Cell wall biogenesis/degradation</keyword>
<keyword evidence="1 5" id="KW-0732">Signal</keyword>
<sequence>MKKTITLSAVSSAALFFGIHGVASADQVHTVKDDAQLSDIASTFATNSNELKSLNNINSNSVNAGTDLIIPDVDIYEVKAGDSIQGIASAHDLTVEQLYQLNPYLGDVIHPGDLLALSEKGSAHLYNLYQAYSQGGTTYASNSNYASYNANSSAPSYNANSGAVTQAPATQSAPTTGQTSSPASYTQSYTPTASQSYTTSTKAPQASQHYSAPATVHHPASTNAANSYSWGYCTYYAFERRQQLGRGIGNYWGNANNWANAAQRNGYTVNRTPEVGAVFQTTAGSYGHVGVVERKNNDGSILVSEMNWNGGFGKKSYRTVTNPGQYSYIH</sequence>
<dbReference type="CDD" id="cd00118">
    <property type="entry name" value="LysM"/>
    <property type="match status" value="2"/>
</dbReference>
<name>A0A2N6QLI0_9STAP</name>